<accession>A0AA40EPZ6</accession>
<keyword evidence="3" id="KW-1185">Reference proteome</keyword>
<comment type="caution">
    <text evidence="2">The sequence shown here is derived from an EMBL/GenBank/DDBJ whole genome shotgun (WGS) entry which is preliminary data.</text>
</comment>
<feature type="region of interest" description="Disordered" evidence="1">
    <location>
        <begin position="194"/>
        <end position="215"/>
    </location>
</feature>
<gene>
    <name evidence="2" type="ORF">B0T18DRAFT_182573</name>
</gene>
<organism evidence="2 3">
    <name type="scientific">Schizothecium vesticola</name>
    <dbReference type="NCBI Taxonomy" id="314040"/>
    <lineage>
        <taxon>Eukaryota</taxon>
        <taxon>Fungi</taxon>
        <taxon>Dikarya</taxon>
        <taxon>Ascomycota</taxon>
        <taxon>Pezizomycotina</taxon>
        <taxon>Sordariomycetes</taxon>
        <taxon>Sordariomycetidae</taxon>
        <taxon>Sordariales</taxon>
        <taxon>Schizotheciaceae</taxon>
        <taxon>Schizothecium</taxon>
    </lineage>
</organism>
<evidence type="ECO:0000313" key="3">
    <source>
        <dbReference type="Proteomes" id="UP001172155"/>
    </source>
</evidence>
<feature type="region of interest" description="Disordered" evidence="1">
    <location>
        <begin position="60"/>
        <end position="89"/>
    </location>
</feature>
<dbReference type="Proteomes" id="UP001172155">
    <property type="component" value="Unassembled WGS sequence"/>
</dbReference>
<sequence>MVWLGWGRPCADRLPRRHPASALGSRLCRGRFQNIERRHLGSINRVGESVDMMAMRNGRCPLPRQPHSPSRKADITDTSWLRSPRRTRGSKFPRHINLALPSQPRTCMPAAALQPSRLVPAGKGLADAVLTGIAIRQVCVRSRRARTCVKATFPSMGGNVETLPPSNRTSVTAHNHCKIVGHLRRCSGLALVGRCPPPPPPPRARSEPLERGMSP</sequence>
<reference evidence="2" key="1">
    <citation type="submission" date="2023-06" db="EMBL/GenBank/DDBJ databases">
        <title>Genome-scale phylogeny and comparative genomics of the fungal order Sordariales.</title>
        <authorList>
            <consortium name="Lawrence Berkeley National Laboratory"/>
            <person name="Hensen N."/>
            <person name="Bonometti L."/>
            <person name="Westerberg I."/>
            <person name="Brannstrom I.O."/>
            <person name="Guillou S."/>
            <person name="Cros-Aarteil S."/>
            <person name="Calhoun S."/>
            <person name="Haridas S."/>
            <person name="Kuo A."/>
            <person name="Mondo S."/>
            <person name="Pangilinan J."/>
            <person name="Riley R."/>
            <person name="LaButti K."/>
            <person name="Andreopoulos B."/>
            <person name="Lipzen A."/>
            <person name="Chen C."/>
            <person name="Yanf M."/>
            <person name="Daum C."/>
            <person name="Ng V."/>
            <person name="Clum A."/>
            <person name="Steindorff A."/>
            <person name="Ohm R."/>
            <person name="Martin F."/>
            <person name="Silar P."/>
            <person name="Natvig D."/>
            <person name="Lalanne C."/>
            <person name="Gautier V."/>
            <person name="Ament-velasquez S.L."/>
            <person name="Kruys A."/>
            <person name="Hutchinson M.I."/>
            <person name="Powell A.J."/>
            <person name="Barry K."/>
            <person name="Miller A.N."/>
            <person name="Grigoriev I.V."/>
            <person name="Debuchy R."/>
            <person name="Gladieux P."/>
            <person name="Thoren M.H."/>
            <person name="Johannesson H."/>
        </authorList>
    </citation>
    <scope>NUCLEOTIDE SEQUENCE</scope>
    <source>
        <strain evidence="2">SMH3187-1</strain>
    </source>
</reference>
<name>A0AA40EPZ6_9PEZI</name>
<feature type="compositionally biased region" description="Basic and acidic residues" evidence="1">
    <location>
        <begin position="204"/>
        <end position="215"/>
    </location>
</feature>
<evidence type="ECO:0000256" key="1">
    <source>
        <dbReference type="SAM" id="MobiDB-lite"/>
    </source>
</evidence>
<proteinExistence type="predicted"/>
<dbReference type="EMBL" id="JAUKUD010000005">
    <property type="protein sequence ID" value="KAK0743345.1"/>
    <property type="molecule type" value="Genomic_DNA"/>
</dbReference>
<evidence type="ECO:0000313" key="2">
    <source>
        <dbReference type="EMBL" id="KAK0743345.1"/>
    </source>
</evidence>
<dbReference type="AlphaFoldDB" id="A0AA40EPZ6"/>
<protein>
    <submittedName>
        <fullName evidence="2">Uncharacterized protein</fullName>
    </submittedName>
</protein>